<keyword evidence="3" id="KW-1185">Reference proteome</keyword>
<evidence type="ECO:0000256" key="1">
    <source>
        <dbReference type="SAM" id="Phobius"/>
    </source>
</evidence>
<dbReference type="EMBL" id="RBEE01000013">
    <property type="protein sequence ID" value="RNL53772.1"/>
    <property type="molecule type" value="Genomic_DNA"/>
</dbReference>
<keyword evidence="1" id="KW-1133">Transmembrane helix</keyword>
<keyword evidence="1" id="KW-0472">Membrane</keyword>
<name>A0A3N0BVN7_9SPHI</name>
<dbReference type="Proteomes" id="UP000274046">
    <property type="component" value="Unassembled WGS sequence"/>
</dbReference>
<comment type="caution">
    <text evidence="2">The sequence shown here is derived from an EMBL/GenBank/DDBJ whole genome shotgun (WGS) entry which is preliminary data.</text>
</comment>
<dbReference type="RefSeq" id="WP_123205645.1">
    <property type="nucleotide sequence ID" value="NZ_RBEE01000013.1"/>
</dbReference>
<gene>
    <name evidence="2" type="ORF">D7004_09555</name>
</gene>
<evidence type="ECO:0000313" key="2">
    <source>
        <dbReference type="EMBL" id="RNL53772.1"/>
    </source>
</evidence>
<proteinExistence type="predicted"/>
<accession>A0A3N0BVN7</accession>
<evidence type="ECO:0000313" key="3">
    <source>
        <dbReference type="Proteomes" id="UP000274046"/>
    </source>
</evidence>
<dbReference type="AlphaFoldDB" id="A0A3N0BVN7"/>
<protein>
    <submittedName>
        <fullName evidence="2">Uncharacterized protein</fullName>
    </submittedName>
</protein>
<reference evidence="2 3" key="1">
    <citation type="submission" date="2018-10" db="EMBL/GenBank/DDBJ databases">
        <title>Genome sequencing of Pedobacter jejuensis TNB23.</title>
        <authorList>
            <person name="Cho Y.-J."/>
            <person name="Cho A."/>
            <person name="Kim O.-S."/>
        </authorList>
    </citation>
    <scope>NUCLEOTIDE SEQUENCE [LARGE SCALE GENOMIC DNA]</scope>
    <source>
        <strain evidence="2 3">TNB23</strain>
    </source>
</reference>
<keyword evidence="1" id="KW-0812">Transmembrane</keyword>
<organism evidence="2 3">
    <name type="scientific">Pedobacter jejuensis</name>
    <dbReference type="NCBI Taxonomy" id="1268550"/>
    <lineage>
        <taxon>Bacteria</taxon>
        <taxon>Pseudomonadati</taxon>
        <taxon>Bacteroidota</taxon>
        <taxon>Sphingobacteriia</taxon>
        <taxon>Sphingobacteriales</taxon>
        <taxon>Sphingobacteriaceae</taxon>
        <taxon>Pedobacter</taxon>
    </lineage>
</organism>
<sequence>MQIDSIPNASTYPSKLIYIMDQGRTPGQVSASNKMMVTFLIAMGIFVLGTYLYYAIEGKSNWLQSVENRLKSK</sequence>
<feature type="transmembrane region" description="Helical" evidence="1">
    <location>
        <begin position="35"/>
        <end position="54"/>
    </location>
</feature>
<dbReference type="OrthoDB" id="9956734at2"/>